<feature type="compositionally biased region" description="Basic residues" evidence="12">
    <location>
        <begin position="479"/>
        <end position="489"/>
    </location>
</feature>
<feature type="modified residue" description="Phosphoserine; by host" evidence="11">
    <location>
        <position position="244"/>
    </location>
</feature>
<feature type="chain" id="PRO_5023536290" description="Pre-hexon-linking protein IIIa" evidence="11">
    <location>
        <begin position="1"/>
        <end position="570"/>
    </location>
</feature>
<evidence type="ECO:0000256" key="8">
    <source>
        <dbReference type="ARBA" id="ARBA00023093"/>
    </source>
</evidence>
<name>A0A059XIE7_9ADEN</name>
<feature type="compositionally biased region" description="Basic and acidic residues" evidence="12">
    <location>
        <begin position="530"/>
        <end position="548"/>
    </location>
</feature>
<dbReference type="GeneID" id="19488612"/>
<reference evidence="13 14" key="1">
    <citation type="journal article" date="2015" name="Infect. Genet. Evol.">
        <title>Phylogenomic characterization of California sea lion adenovirus-1.</title>
        <authorList>
            <person name="Cortes-Hinojosa G."/>
            <person name="Gulland F.M."/>
            <person name="Goldstein T."/>
            <person name="Venn-Watson S."/>
            <person name="Rivera R."/>
            <person name="Waltzek T.B."/>
            <person name="Salemi M."/>
            <person name="Wellehan J.F.Jr."/>
        </authorList>
    </citation>
    <scope>NUCLEOTIDE SEQUENCE [LARGE SCALE GENOMIC DNA]</scope>
    <source>
        <strain evidence="13">Zc11-030</strain>
    </source>
</reference>
<proteinExistence type="evidence at transcript level"/>
<evidence type="ECO:0000256" key="4">
    <source>
        <dbReference type="ARBA" id="ARBA00022562"/>
    </source>
</evidence>
<evidence type="ECO:0000256" key="6">
    <source>
        <dbReference type="ARBA" id="ARBA00022844"/>
    </source>
</evidence>
<evidence type="ECO:0000256" key="5">
    <source>
        <dbReference type="ARBA" id="ARBA00022612"/>
    </source>
</evidence>
<feature type="region of interest" description="Peripentonal hexon-tethering domain" evidence="11">
    <location>
        <begin position="1"/>
        <end position="125"/>
    </location>
</feature>
<feature type="region of interest" description="Binding to hexon-linking protein" evidence="11">
    <location>
        <begin position="157"/>
        <end position="270"/>
    </location>
</feature>
<evidence type="ECO:0000256" key="2">
    <source>
        <dbReference type="ARBA" id="ARBA00022553"/>
    </source>
</evidence>
<sequence>MKLKVKVKMSLLILMHLTGIPEIFIATMTTNPVTLAYMQARPSTNLDWDDAFKRIMAIDGKGNFKNLPRANRFEAILETVVPSRKDPTHEKVLAIVNALVENKAIRPDECGEMFSALLARVSHYNSSNVQSNLDRLVTDVREAVAKKERLSNSPQLSSLVALNGFLSSLPSNVERGHEDYVAFIGALRLLVTETPHTEVYRAGPKYFLQTNRNGSQTVDLSSAFENLKSLWGVKAPRLSKASISSLLTPNTRLLLLLVAPFSDSINFNRDNYIGYLLNLYRETLSNYHINEETFNEITEVSRAIGEENIDNLKNTLNFLLTNNTQKHLKDYRLSVEEERILRYIQQSVSLFLMQEGTSPSSALDLTAANMEPSFYNKNRLFINRLMDYFHRAAALSPDYFTSAVLNPHWLPPEGFFTGDFDIPEKNDAYDWDNMGEEFMQSLTTKPANEDSLSLVGAEALPSRRASITSIDFPSLPPPRRSRSRSRSRTRALTPIDWDAMLGEPKNVNNVAAIDSLAEKMKRWKTYRQEFEDSKREISEKHKNDKDLFSDFEDEMSGTGNPFSHLRPKGI</sequence>
<evidence type="ECO:0000256" key="9">
    <source>
        <dbReference type="ARBA" id="ARBA00023219"/>
    </source>
</evidence>
<evidence type="ECO:0000256" key="12">
    <source>
        <dbReference type="SAM" id="MobiDB-lite"/>
    </source>
</evidence>
<evidence type="ECO:0000313" key="14">
    <source>
        <dbReference type="Proteomes" id="UP000116231"/>
    </source>
</evidence>
<evidence type="ECO:0000256" key="1">
    <source>
        <dbReference type="ARBA" id="ARBA00010762"/>
    </source>
</evidence>
<dbReference type="OrthoDB" id="1411at10239"/>
<evidence type="ECO:0000256" key="7">
    <source>
        <dbReference type="ARBA" id="ARBA00022921"/>
    </source>
</evidence>
<dbReference type="EMBL" id="KJ563221">
    <property type="protein sequence ID" value="AIA22351.1"/>
    <property type="molecule type" value="Genomic_DNA"/>
</dbReference>
<organism evidence="13 14">
    <name type="scientific">California sea lion adenovirus 1</name>
    <dbReference type="NCBI Taxonomy" id="943083"/>
    <lineage>
        <taxon>Viruses</taxon>
        <taxon>Varidnaviria</taxon>
        <taxon>Bamfordvirae</taxon>
        <taxon>Preplasmiviricota</taxon>
        <taxon>Polisuviricotina</taxon>
        <taxon>Pharingeaviricetes</taxon>
        <taxon>Rowavirales</taxon>
        <taxon>Adenoviridae</taxon>
        <taxon>Mastadenovirus</taxon>
        <taxon>Mastadenovirus otariidae</taxon>
        <taxon>Sea lion mastadenovirus A</taxon>
    </lineage>
</organism>
<comment type="caution">
    <text evidence="11">Lacks conserved residue(s) required for the propagation of feature annotation.</text>
</comment>
<dbReference type="Proteomes" id="UP000116231">
    <property type="component" value="Segment"/>
</dbReference>
<dbReference type="InterPro" id="IPR043053">
    <property type="entry name" value="Hex_IIIa_N"/>
</dbReference>
<comment type="subcellular location">
    <subcellularLocation>
        <location evidence="11">Virion</location>
    </subcellularLocation>
    <subcellularLocation>
        <location evidence="11">Host nucleus</location>
    </subcellularLocation>
    <text evidence="11">Surrounds the border of each facet on the capsid exterior. Present in around 60 copies per virion.</text>
</comment>
<dbReference type="KEGG" id="vg:19488612"/>
<feature type="modified residue" description="Phosphoserine; by host" evidence="11">
    <location>
        <position position="515"/>
    </location>
</feature>
<evidence type="ECO:0000256" key="3">
    <source>
        <dbReference type="ARBA" id="ARBA00022561"/>
    </source>
</evidence>
<keyword evidence="3 11" id="KW-0167">Capsid protein</keyword>
<comment type="induction">
    <text evidence="11">Expressed in the late phase of the viral replicative cycle.</text>
</comment>
<feature type="modified residue" description="Phosphoserine; by host" evidence="11">
    <location>
        <position position="485"/>
    </location>
</feature>
<accession>A0A059XIE7</accession>
<feature type="modified residue" description="Phosphoserine; by host" evidence="11">
    <location>
        <position position="483"/>
    </location>
</feature>
<feature type="propeptide" id="PRO_5011804031" evidence="11">
    <location>
        <begin position="559"/>
        <end position="570"/>
    </location>
</feature>
<comment type="PTM">
    <text evidence="11">Cleaved near the C-terminus by the viral protease during virion maturation to form the mature protein.</text>
</comment>
<keyword evidence="2 11" id="KW-0597">Phosphoprotein</keyword>
<dbReference type="InterPro" id="IPR003479">
    <property type="entry name" value="Hex_IIIa"/>
</dbReference>
<feature type="region of interest" description="Disordered" evidence="12">
    <location>
        <begin position="468"/>
        <end position="489"/>
    </location>
</feature>
<feature type="site" description="Cleavage; by viral protease" evidence="11">
    <location>
        <begin position="558"/>
        <end position="559"/>
    </location>
</feature>
<keyword evidence="7 11" id="KW-0426">Late protein</keyword>
<feature type="modified residue" description="Phosphoserine; by host" evidence="11">
    <location>
        <position position="466"/>
    </location>
</feature>
<comment type="subunit">
    <text evidence="10 11">Interacts with hexon proteins; this interaction tethers the peripentonal hexons to hexons situated in the facet. Interacts with the penton protein (via N-terminus). Interacts with packaging protein 3; this interaction is required to promote correct genome packaging.</text>
</comment>
<evidence type="ECO:0000256" key="10">
    <source>
        <dbReference type="ARBA" id="ARBA00046738"/>
    </source>
</evidence>
<dbReference type="Pfam" id="PF02455">
    <property type="entry name" value="Hex_IIIa"/>
    <property type="match status" value="1"/>
</dbReference>
<keyword evidence="4 11" id="KW-1048">Host nucleus</keyword>
<keyword evidence="5 11" id="KW-1188">Viral release from host cell</keyword>
<dbReference type="GO" id="GO:0042025">
    <property type="term" value="C:host cell nucleus"/>
    <property type="evidence" value="ECO:0007669"/>
    <property type="project" value="UniProtKB-SubCell"/>
</dbReference>
<keyword evidence="9 11" id="KW-0231">Viral genome packaging</keyword>
<comment type="miscellaneous">
    <text evidence="11">All late proteins expressed from the major late promoter are produced by alternative splicing and alternative polyadenylation of the same gene giving rise to non-overlapping ORFs. A leader sequence is present in the N-terminus of all these mRNAs and is recognized by the viral shutoff protein to provide expression although conventional translation via ribosome scanning from the cap has been shut off in the host cell.</text>
</comment>
<comment type="function">
    <text evidence="11">Structural component of the virion that acts as a cement protein on the capsid exterior which mediates the interactions between the hexons, including the peripentonal hexons, and reaches all the way to the penton vertices. Two hexon linking proteins IIIa, one from each facet, stabilize the unique edge interface between a pair of facets. As the virus enters the host cell, hexon linking proteins IIIa are shed concomitant with virion acidification in the endosome. During virus assembly, seems to play a role in the serotype specificity of the packaging of viral DNA via its interaction with packaging protein 3.</text>
</comment>
<feature type="region of interest" description="Disordered" evidence="12">
    <location>
        <begin position="530"/>
        <end position="570"/>
    </location>
</feature>
<evidence type="ECO:0000313" key="13">
    <source>
        <dbReference type="EMBL" id="AIA22351.1"/>
    </source>
</evidence>
<dbReference type="RefSeq" id="YP_009032610.1">
    <property type="nucleotide sequence ID" value="NC_024150.1"/>
</dbReference>
<feature type="chain" id="PRO_5023536291" description="Hexon-linking protein IIIa" evidence="11">
    <location>
        <begin position="1"/>
        <end position="558"/>
    </location>
</feature>
<comment type="similarity">
    <text evidence="1 11">Belongs to the adenoviridae hexon-linking protein IIIa family.</text>
</comment>
<keyword evidence="6 11" id="KW-0946">Virion</keyword>
<protein>
    <recommendedName>
        <fullName evidence="11">Pre-hexon-linking protein IIIa</fullName>
    </recommendedName>
    <alternativeName>
        <fullName evidence="11">Capsid vertex-specific component IIIa</fullName>
        <shortName evidence="11">CVSC</shortName>
    </alternativeName>
    <alternativeName>
        <fullName evidence="11">Protein IIIa</fullName>
    </alternativeName>
    <alternativeName>
        <fullName evidence="11">pIIIa</fullName>
    </alternativeName>
    <component>
        <recommendedName>
            <fullName evidence="11">Hexon-linking protein IIIa</fullName>
        </recommendedName>
    </component>
</protein>
<feature type="modified residue" description="Phosphothreonine; by host" evidence="11">
    <location>
        <position position="293"/>
    </location>
</feature>
<keyword evidence="8 11" id="KW-1232">Capsid decoration protein</keyword>
<keyword evidence="14" id="KW-1185">Reference proteome</keyword>
<dbReference type="HAMAP" id="MF_04047">
    <property type="entry name" value="ADV_CAP3"/>
    <property type="match status" value="1"/>
</dbReference>
<dbReference type="GO" id="GO:0098021">
    <property type="term" value="C:viral capsid, decoration"/>
    <property type="evidence" value="ECO:0007669"/>
    <property type="project" value="UniProtKB-UniRule"/>
</dbReference>
<evidence type="ECO:0000256" key="11">
    <source>
        <dbReference type="HAMAP-Rule" id="MF_04047"/>
    </source>
</evidence>
<dbReference type="Gene3D" id="1.20.120.1500">
    <property type="entry name" value="Pre-hexon-linking protein IIIa"/>
    <property type="match status" value="1"/>
</dbReference>